<organism evidence="2 3">
    <name type="scientific">Liparis tanakae</name>
    <name type="common">Tanaka's snailfish</name>
    <dbReference type="NCBI Taxonomy" id="230148"/>
    <lineage>
        <taxon>Eukaryota</taxon>
        <taxon>Metazoa</taxon>
        <taxon>Chordata</taxon>
        <taxon>Craniata</taxon>
        <taxon>Vertebrata</taxon>
        <taxon>Euteleostomi</taxon>
        <taxon>Actinopterygii</taxon>
        <taxon>Neopterygii</taxon>
        <taxon>Teleostei</taxon>
        <taxon>Neoteleostei</taxon>
        <taxon>Acanthomorphata</taxon>
        <taxon>Eupercaria</taxon>
        <taxon>Perciformes</taxon>
        <taxon>Cottioidei</taxon>
        <taxon>Cottales</taxon>
        <taxon>Liparidae</taxon>
        <taxon>Liparis</taxon>
    </lineage>
</organism>
<sequence>MSENPSTAHGGLHQAPHHSMAHCSSSEVKREREAPDLGVYISSPLMEGCLRWWCSRRGRDEMDRQPSSRKRVELTSDSAAAAAAKLTWTGAHRAELPHVPRRAALRHGDTAALRPGAVRSVHTTRGDAQRVGHTAAAAAAAVAEDNQQQQRRSNRLLFIYFPTSPENEIQRLVPLSVYQLSHSRT</sequence>
<evidence type="ECO:0000313" key="3">
    <source>
        <dbReference type="Proteomes" id="UP000314294"/>
    </source>
</evidence>
<feature type="region of interest" description="Disordered" evidence="1">
    <location>
        <begin position="1"/>
        <end position="29"/>
    </location>
</feature>
<evidence type="ECO:0000313" key="2">
    <source>
        <dbReference type="EMBL" id="TNN76630.1"/>
    </source>
</evidence>
<reference evidence="2 3" key="1">
    <citation type="submission" date="2019-03" db="EMBL/GenBank/DDBJ databases">
        <title>First draft genome of Liparis tanakae, snailfish: a comprehensive survey of snailfish specific genes.</title>
        <authorList>
            <person name="Kim W."/>
            <person name="Song I."/>
            <person name="Jeong J.-H."/>
            <person name="Kim D."/>
            <person name="Kim S."/>
            <person name="Ryu S."/>
            <person name="Song J.Y."/>
            <person name="Lee S.K."/>
        </authorList>
    </citation>
    <scope>NUCLEOTIDE SEQUENCE [LARGE SCALE GENOMIC DNA]</scope>
    <source>
        <tissue evidence="2">Muscle</tissue>
    </source>
</reference>
<keyword evidence="3" id="KW-1185">Reference proteome</keyword>
<proteinExistence type="predicted"/>
<dbReference type="AlphaFoldDB" id="A0A4Z2IFF1"/>
<protein>
    <submittedName>
        <fullName evidence="2">Uncharacterized protein</fullName>
    </submittedName>
</protein>
<comment type="caution">
    <text evidence="2">The sequence shown here is derived from an EMBL/GenBank/DDBJ whole genome shotgun (WGS) entry which is preliminary data.</text>
</comment>
<gene>
    <name evidence="2" type="ORF">EYF80_013082</name>
</gene>
<name>A0A4Z2IFF1_9TELE</name>
<accession>A0A4Z2IFF1</accession>
<evidence type="ECO:0000256" key="1">
    <source>
        <dbReference type="SAM" id="MobiDB-lite"/>
    </source>
</evidence>
<dbReference type="Proteomes" id="UP000314294">
    <property type="component" value="Unassembled WGS sequence"/>
</dbReference>
<dbReference type="EMBL" id="SRLO01000091">
    <property type="protein sequence ID" value="TNN76630.1"/>
    <property type="molecule type" value="Genomic_DNA"/>
</dbReference>